<organism evidence="1 2">
    <name type="scientific">Clavispora lusitaniae</name>
    <name type="common">Candida lusitaniae</name>
    <dbReference type="NCBI Taxonomy" id="36911"/>
    <lineage>
        <taxon>Eukaryota</taxon>
        <taxon>Fungi</taxon>
        <taxon>Dikarya</taxon>
        <taxon>Ascomycota</taxon>
        <taxon>Saccharomycotina</taxon>
        <taxon>Pichiomycetes</taxon>
        <taxon>Metschnikowiaceae</taxon>
        <taxon>Clavispora</taxon>
    </lineage>
</organism>
<dbReference type="Proteomes" id="UP000326582">
    <property type="component" value="Chromosome 4"/>
</dbReference>
<dbReference type="EMBL" id="CP038487">
    <property type="protein sequence ID" value="QFZ28670.1"/>
    <property type="molecule type" value="Genomic_DNA"/>
</dbReference>
<accession>A0ACD0WMZ9</accession>
<gene>
    <name evidence="1" type="ORF">EJF14_40716</name>
</gene>
<protein>
    <submittedName>
        <fullName evidence="1">Mediator of RNA polymerase II transcription subunit</fullName>
    </submittedName>
</protein>
<reference evidence="2" key="1">
    <citation type="journal article" date="2019" name="MBio">
        <title>Comparative genomics for the elucidation of multidrug resistance (MDR) in Candida lusitaniae.</title>
        <authorList>
            <person name="Kannan A."/>
            <person name="Asner S.A."/>
            <person name="Trachsel E."/>
            <person name="Kelly S."/>
            <person name="Parker J."/>
            <person name="Sanglard D."/>
        </authorList>
    </citation>
    <scope>NUCLEOTIDE SEQUENCE [LARGE SCALE GENOMIC DNA]</scope>
    <source>
        <strain evidence="2">P1</strain>
    </source>
</reference>
<evidence type="ECO:0000313" key="1">
    <source>
        <dbReference type="EMBL" id="QFZ28670.1"/>
    </source>
</evidence>
<evidence type="ECO:0000313" key="2">
    <source>
        <dbReference type="Proteomes" id="UP000326582"/>
    </source>
</evidence>
<proteinExistence type="predicted"/>
<sequence length="169" mass="18893">MTNSEKDPQGIEAYYLIDRNTKYTPPNPSPLLNLLSMYGLESVAQSLARVNSDGSKSVKLRKSYKNHISDLPGKHQIPGPKPINGGLLDPNLTHQPDIIKEINGDLLSQAFKFDKTPINGIPGFNTADLAINDQHTLMRGDDMSENDDYKKKRKKRQQNGSDIKRQHIG</sequence>
<keyword evidence="2" id="KW-1185">Reference proteome</keyword>
<name>A0ACD0WMZ9_CLALS</name>